<evidence type="ECO:0008006" key="3">
    <source>
        <dbReference type="Google" id="ProtNLM"/>
    </source>
</evidence>
<gene>
    <name evidence="1" type="ORF">HII31_07878</name>
</gene>
<dbReference type="PANTHER" id="PTHR42085:SF2">
    <property type="entry name" value="F-BOX DOMAIN-CONTAINING PROTEIN"/>
    <property type="match status" value="1"/>
</dbReference>
<evidence type="ECO:0000313" key="1">
    <source>
        <dbReference type="EMBL" id="KAF7190719.1"/>
    </source>
</evidence>
<dbReference type="AlphaFoldDB" id="A0A8H6RFR5"/>
<comment type="caution">
    <text evidence="1">The sequence shown here is derived from an EMBL/GenBank/DDBJ whole genome shotgun (WGS) entry which is preliminary data.</text>
</comment>
<dbReference type="EMBL" id="JABCIY010000168">
    <property type="protein sequence ID" value="KAF7190719.1"/>
    <property type="molecule type" value="Genomic_DNA"/>
</dbReference>
<keyword evidence="2" id="KW-1185">Reference proteome</keyword>
<proteinExistence type="predicted"/>
<protein>
    <recommendedName>
        <fullName evidence="3">F-box domain-containing protein</fullName>
    </recommendedName>
</protein>
<name>A0A8H6RFR5_9PEZI</name>
<sequence length="418" mass="48437">MMAVSQSTYDYGDLDIPQLQAIAAAKSVIPTTKWQLISYLKKLDDTPYYFRFLDLPPELRNRVYELVVAGSRVKVSMNPWAKTITSLLRTCKQVHDEARGELYHNSCMTLFLYRRLLGFSTPSYPKIASEGAWLATHQLDALGSRYEGVDGEGDIEDKRKWEISVRRSMDFSTEAPTPSIMHSLWSPTMAELSIIEIGVCAYGPPEHGYRDDDQDRDGKPNYVNQFLYSLVAVLNEGVKPQLLRLTFAAHYLDLSEDYLTEMLYPLAKLRKGIRVDLHCYTDDAGDEDDDDDENAQYTRRLERRLGTVWKSRDTILRYNALEASSFGIRELEKYLQAHEGHNNVVIKHAQVAKQRLEDFYLGWDRLIKRDDERYICKVMRYVMAIMASQDALEGAEDQWEEEWSERFKEIDNDDLMEV</sequence>
<organism evidence="1 2">
    <name type="scientific">Pseudocercospora fuligena</name>
    <dbReference type="NCBI Taxonomy" id="685502"/>
    <lineage>
        <taxon>Eukaryota</taxon>
        <taxon>Fungi</taxon>
        <taxon>Dikarya</taxon>
        <taxon>Ascomycota</taxon>
        <taxon>Pezizomycotina</taxon>
        <taxon>Dothideomycetes</taxon>
        <taxon>Dothideomycetidae</taxon>
        <taxon>Mycosphaerellales</taxon>
        <taxon>Mycosphaerellaceae</taxon>
        <taxon>Pseudocercospora</taxon>
    </lineage>
</organism>
<dbReference type="OrthoDB" id="3801343at2759"/>
<dbReference type="PANTHER" id="PTHR42085">
    <property type="entry name" value="F-BOX DOMAIN-CONTAINING PROTEIN"/>
    <property type="match status" value="1"/>
</dbReference>
<dbReference type="Proteomes" id="UP000660729">
    <property type="component" value="Unassembled WGS sequence"/>
</dbReference>
<dbReference type="InterPro" id="IPR038883">
    <property type="entry name" value="AN11006-like"/>
</dbReference>
<accession>A0A8H6RFR5</accession>
<reference evidence="1" key="1">
    <citation type="submission" date="2020-04" db="EMBL/GenBank/DDBJ databases">
        <title>Draft genome resource of the tomato pathogen Pseudocercospora fuligena.</title>
        <authorList>
            <person name="Zaccaron A."/>
        </authorList>
    </citation>
    <scope>NUCLEOTIDE SEQUENCE</scope>
    <source>
        <strain evidence="1">PF001</strain>
    </source>
</reference>
<evidence type="ECO:0000313" key="2">
    <source>
        <dbReference type="Proteomes" id="UP000660729"/>
    </source>
</evidence>